<feature type="domain" description="Glycosyl hydrolase family 32 N-terminal" evidence="5">
    <location>
        <begin position="10"/>
        <end position="335"/>
    </location>
</feature>
<dbReference type="SMART" id="SM00640">
    <property type="entry name" value="Glyco_32"/>
    <property type="match status" value="1"/>
</dbReference>
<dbReference type="InterPro" id="IPR001362">
    <property type="entry name" value="Glyco_hydro_32"/>
</dbReference>
<dbReference type="GO" id="GO:0005975">
    <property type="term" value="P:carbohydrate metabolic process"/>
    <property type="evidence" value="ECO:0007669"/>
    <property type="project" value="InterPro"/>
</dbReference>
<gene>
    <name evidence="6" type="ORF">CCAS_11525</name>
</gene>
<dbReference type="AlphaFoldDB" id="G7I020"/>
<evidence type="ECO:0000256" key="1">
    <source>
        <dbReference type="ARBA" id="ARBA00009902"/>
    </source>
</evidence>
<dbReference type="PANTHER" id="PTHR43101">
    <property type="entry name" value="BETA-FRUCTOSIDASE"/>
    <property type="match status" value="1"/>
</dbReference>
<evidence type="ECO:0000313" key="6">
    <source>
        <dbReference type="EMBL" id="CCE55785.1"/>
    </source>
</evidence>
<dbReference type="InterPro" id="IPR018053">
    <property type="entry name" value="Glyco_hydro_32_AS"/>
</dbReference>
<evidence type="ECO:0000256" key="3">
    <source>
        <dbReference type="ARBA" id="ARBA00022801"/>
    </source>
</evidence>
<accession>G7I020</accession>
<dbReference type="GO" id="GO:0004564">
    <property type="term" value="F:beta-fructofuranosidase activity"/>
    <property type="evidence" value="ECO:0007669"/>
    <property type="project" value="UniProtKB-EC"/>
</dbReference>
<dbReference type="CDD" id="cd18623">
    <property type="entry name" value="GH32_ScrB-like"/>
    <property type="match status" value="1"/>
</dbReference>
<dbReference type="EC" id="3.2.1.26" evidence="2"/>
<evidence type="ECO:0000256" key="2">
    <source>
        <dbReference type="ARBA" id="ARBA00012758"/>
    </source>
</evidence>
<dbReference type="InterPro" id="IPR013148">
    <property type="entry name" value="Glyco_hydro_32_N"/>
</dbReference>
<sequence length="437" mass="48571">MTYAYRPNFHITPPLGRLNDPNGIFIEDDRLHIFYQHDPAFPEGQKRTGWGHTSVSTREAQVPLHHPDALYPDADYDAHGCYSGGAVKDGDDIWLFYTGNLKVDGRRIPSQNRVHASVPNHPMGGTYRKDAANPLIPDAPEGFTGHFRDPHIVRDGERWRMVLGAQTTEESGAIAVYHSDDLKSWEFTGVLEFDVTNAQPGLSPDLVPRGYMWECPNLISMLDHSDGRTYDVLVYCPQGLAQQDEHYVSSDQCGYIVGRLEGSTFHVTRGFTELDYGFEFYAPQLLSTGDDAITIGWMGLPAQDDNPTVDAEGWVHALTLPRRTTLHNGVLHQVPLFPLPDKPQTQGFGAVATATCEHDETLSLVDAATPRLSTWHAEGKLLIRRHLPTGDETRSVVCAPGEITAIADGCAVEVFSQSFALSVQIFEEWQNWTTETT</sequence>
<dbReference type="Proteomes" id="UP000004840">
    <property type="component" value="Unassembled WGS sequence"/>
</dbReference>
<evidence type="ECO:0000259" key="5">
    <source>
        <dbReference type="Pfam" id="PF00251"/>
    </source>
</evidence>
<organism evidence="6 7">
    <name type="scientific">Corynebacterium casei UCMA 3821</name>
    <dbReference type="NCBI Taxonomy" id="1110505"/>
    <lineage>
        <taxon>Bacteria</taxon>
        <taxon>Bacillati</taxon>
        <taxon>Actinomycetota</taxon>
        <taxon>Actinomycetes</taxon>
        <taxon>Mycobacteriales</taxon>
        <taxon>Corynebacteriaceae</taxon>
        <taxon>Corynebacterium</taxon>
    </lineage>
</organism>
<comment type="similarity">
    <text evidence="1">Belongs to the glycosyl hydrolase 32 family.</text>
</comment>
<keyword evidence="3 6" id="KW-0378">Hydrolase</keyword>
<dbReference type="EMBL" id="CAFW01000086">
    <property type="protein sequence ID" value="CCE55785.1"/>
    <property type="molecule type" value="Genomic_DNA"/>
</dbReference>
<evidence type="ECO:0000313" key="7">
    <source>
        <dbReference type="Proteomes" id="UP000004840"/>
    </source>
</evidence>
<dbReference type="PANTHER" id="PTHR43101:SF1">
    <property type="entry name" value="BETA-FRUCTOSIDASE"/>
    <property type="match status" value="1"/>
</dbReference>
<dbReference type="SUPFAM" id="SSF75005">
    <property type="entry name" value="Arabinanase/levansucrase/invertase"/>
    <property type="match status" value="1"/>
</dbReference>
<keyword evidence="4 6" id="KW-0326">Glycosidase</keyword>
<dbReference type="PROSITE" id="PS00609">
    <property type="entry name" value="GLYCOSYL_HYDROL_F32"/>
    <property type="match status" value="1"/>
</dbReference>
<name>G7I020_9CORY</name>
<dbReference type="InterPro" id="IPR023296">
    <property type="entry name" value="Glyco_hydro_beta-prop_sf"/>
</dbReference>
<proteinExistence type="inferred from homology"/>
<protein>
    <recommendedName>
        <fullName evidence="2">beta-fructofuranosidase</fullName>
        <ecNumber evidence="2">3.2.1.26</ecNumber>
    </recommendedName>
</protein>
<dbReference type="RefSeq" id="WP_006823232.1">
    <property type="nucleotide sequence ID" value="NZ_CAFW01000086.1"/>
</dbReference>
<dbReference type="Gene3D" id="2.115.10.20">
    <property type="entry name" value="Glycosyl hydrolase domain, family 43"/>
    <property type="match status" value="1"/>
</dbReference>
<evidence type="ECO:0000256" key="4">
    <source>
        <dbReference type="ARBA" id="ARBA00023295"/>
    </source>
</evidence>
<dbReference type="Pfam" id="PF00251">
    <property type="entry name" value="Glyco_hydro_32N"/>
    <property type="match status" value="1"/>
</dbReference>
<dbReference type="InterPro" id="IPR051214">
    <property type="entry name" value="GH32_Enzymes"/>
</dbReference>
<reference evidence="6 7" key="1">
    <citation type="journal article" date="2012" name="J. Bacteriol.">
        <title>Genome Sequence of Corynebacterium casei UCMA 3821, Isolated from a Smear-Ripened Cheese.</title>
        <authorList>
            <person name="Monnet C."/>
            <person name="Loux V."/>
            <person name="Bento P."/>
            <person name="Gibrat J.F."/>
            <person name="Straub C."/>
            <person name="Bonnarme P."/>
            <person name="Landaud S."/>
            <person name="Irlinger F."/>
        </authorList>
    </citation>
    <scope>NUCLEOTIDE SEQUENCE [LARGE SCALE GENOMIC DNA]</scope>
    <source>
        <strain evidence="6 7">UCMA 3821</strain>
    </source>
</reference>